<evidence type="ECO:0000313" key="1">
    <source>
        <dbReference type="EMBL" id="KAH1072802.1"/>
    </source>
</evidence>
<evidence type="ECO:0000313" key="2">
    <source>
        <dbReference type="Proteomes" id="UP000828251"/>
    </source>
</evidence>
<dbReference type="EMBL" id="JAIQCV010000008">
    <property type="protein sequence ID" value="KAH1072802.1"/>
    <property type="molecule type" value="Genomic_DNA"/>
</dbReference>
<protein>
    <submittedName>
        <fullName evidence="1">Uncharacterized protein</fullName>
    </submittedName>
</protein>
<dbReference type="AlphaFoldDB" id="A0A9D3V5Z4"/>
<gene>
    <name evidence="1" type="ORF">J1N35_025130</name>
</gene>
<name>A0A9D3V5Z4_9ROSI</name>
<dbReference type="OrthoDB" id="10581720at2759"/>
<comment type="caution">
    <text evidence="1">The sequence shown here is derived from an EMBL/GenBank/DDBJ whole genome shotgun (WGS) entry which is preliminary data.</text>
</comment>
<proteinExistence type="predicted"/>
<organism evidence="1 2">
    <name type="scientific">Gossypium stocksii</name>
    <dbReference type="NCBI Taxonomy" id="47602"/>
    <lineage>
        <taxon>Eukaryota</taxon>
        <taxon>Viridiplantae</taxon>
        <taxon>Streptophyta</taxon>
        <taxon>Embryophyta</taxon>
        <taxon>Tracheophyta</taxon>
        <taxon>Spermatophyta</taxon>
        <taxon>Magnoliopsida</taxon>
        <taxon>eudicotyledons</taxon>
        <taxon>Gunneridae</taxon>
        <taxon>Pentapetalae</taxon>
        <taxon>rosids</taxon>
        <taxon>malvids</taxon>
        <taxon>Malvales</taxon>
        <taxon>Malvaceae</taxon>
        <taxon>Malvoideae</taxon>
        <taxon>Gossypium</taxon>
    </lineage>
</organism>
<sequence>MMLFVPWDKDLEKIGVRRGWICGGVSRRFGRGRGHEHEQDGPIGKKLSVKDLDAYLDKYHLEATRIK</sequence>
<keyword evidence="2" id="KW-1185">Reference proteome</keyword>
<reference evidence="1 2" key="1">
    <citation type="journal article" date="2021" name="Plant Biotechnol. J.">
        <title>Multi-omics assisted identification of the key and species-specific regulatory components of drought-tolerant mechanisms in Gossypium stocksii.</title>
        <authorList>
            <person name="Yu D."/>
            <person name="Ke L."/>
            <person name="Zhang D."/>
            <person name="Wu Y."/>
            <person name="Sun Y."/>
            <person name="Mei J."/>
            <person name="Sun J."/>
            <person name="Sun Y."/>
        </authorList>
    </citation>
    <scope>NUCLEOTIDE SEQUENCE [LARGE SCALE GENOMIC DNA]</scope>
    <source>
        <strain evidence="2">cv. E1</strain>
        <tissue evidence="1">Leaf</tissue>
    </source>
</reference>
<dbReference type="Proteomes" id="UP000828251">
    <property type="component" value="Unassembled WGS sequence"/>
</dbReference>
<accession>A0A9D3V5Z4</accession>